<feature type="domain" description="Thymidylate kinase-like" evidence="12">
    <location>
        <begin position="5"/>
        <end position="189"/>
    </location>
</feature>
<dbReference type="AlphaFoldDB" id="A0A1F4U3M2"/>
<evidence type="ECO:0000256" key="4">
    <source>
        <dbReference type="ARBA" id="ARBA00022679"/>
    </source>
</evidence>
<comment type="caution">
    <text evidence="13">The sequence shown here is derived from an EMBL/GenBank/DDBJ whole genome shotgun (WGS) entry which is preliminary data.</text>
</comment>
<dbReference type="InterPro" id="IPR018094">
    <property type="entry name" value="Thymidylate_kinase"/>
</dbReference>
<dbReference type="GO" id="GO:0004798">
    <property type="term" value="F:dTMP kinase activity"/>
    <property type="evidence" value="ECO:0007669"/>
    <property type="project" value="UniProtKB-UniRule"/>
</dbReference>
<dbReference type="FunFam" id="3.40.50.300:FF:000225">
    <property type="entry name" value="Thymidylate kinase"/>
    <property type="match status" value="1"/>
</dbReference>
<dbReference type="Proteomes" id="UP000179242">
    <property type="component" value="Unassembled WGS sequence"/>
</dbReference>
<sequence>MLITFEGGEGSGKSTQIRLLEKYLAGLGKKVLSTAEPGGTELGYQLRKILLTGEKPDPLAELLLFAADRAEHVAKVIKPALEKGRIVLSDRYFDSTVAYQIGGRGLSVKTVEFLNQLASGGLKPDLTFLLDLPVEEGLKRALVETKFEREELSFHQRVRKMFLKIAAQDPKRVKVIDSTAPVTEVQEEIQKLCKAKIFGKRS</sequence>
<dbReference type="GO" id="GO:0006235">
    <property type="term" value="P:dTTP biosynthetic process"/>
    <property type="evidence" value="ECO:0007669"/>
    <property type="project" value="UniProtKB-UniRule"/>
</dbReference>
<dbReference type="EC" id="2.7.4.9" evidence="2 11"/>
<accession>A0A1F4U3M2</accession>
<evidence type="ECO:0000256" key="7">
    <source>
        <dbReference type="ARBA" id="ARBA00022777"/>
    </source>
</evidence>
<evidence type="ECO:0000259" key="12">
    <source>
        <dbReference type="Pfam" id="PF02223"/>
    </source>
</evidence>
<keyword evidence="6 11" id="KW-0547">Nucleotide-binding</keyword>
<dbReference type="CDD" id="cd01672">
    <property type="entry name" value="TMPK"/>
    <property type="match status" value="1"/>
</dbReference>
<dbReference type="GO" id="GO:0006233">
    <property type="term" value="P:dTDP biosynthetic process"/>
    <property type="evidence" value="ECO:0007669"/>
    <property type="project" value="InterPro"/>
</dbReference>
<dbReference type="PROSITE" id="PS01331">
    <property type="entry name" value="THYMIDYLATE_KINASE"/>
    <property type="match status" value="1"/>
</dbReference>
<evidence type="ECO:0000313" key="13">
    <source>
        <dbReference type="EMBL" id="OGC39564.1"/>
    </source>
</evidence>
<evidence type="ECO:0000256" key="5">
    <source>
        <dbReference type="ARBA" id="ARBA00022727"/>
    </source>
</evidence>
<dbReference type="GO" id="GO:0005524">
    <property type="term" value="F:ATP binding"/>
    <property type="evidence" value="ECO:0007669"/>
    <property type="project" value="UniProtKB-UniRule"/>
</dbReference>
<comment type="similarity">
    <text evidence="1 11">Belongs to the thymidylate kinase family.</text>
</comment>
<evidence type="ECO:0000256" key="9">
    <source>
        <dbReference type="ARBA" id="ARBA00048743"/>
    </source>
</evidence>
<evidence type="ECO:0000256" key="11">
    <source>
        <dbReference type="HAMAP-Rule" id="MF_00165"/>
    </source>
</evidence>
<dbReference type="GO" id="GO:0005829">
    <property type="term" value="C:cytosol"/>
    <property type="evidence" value="ECO:0007669"/>
    <property type="project" value="TreeGrafter"/>
</dbReference>
<keyword evidence="7 11" id="KW-0418">Kinase</keyword>
<gene>
    <name evidence="11" type="primary">tmk</name>
    <name evidence="13" type="ORF">A2438_08420</name>
</gene>
<protein>
    <recommendedName>
        <fullName evidence="3 11">Thymidylate kinase</fullName>
        <ecNumber evidence="2 11">2.7.4.9</ecNumber>
    </recommendedName>
    <alternativeName>
        <fullName evidence="11">dTMP kinase</fullName>
    </alternativeName>
</protein>
<dbReference type="PANTHER" id="PTHR10344">
    <property type="entry name" value="THYMIDYLATE KINASE"/>
    <property type="match status" value="1"/>
</dbReference>
<name>A0A1F4U3M2_UNCSA</name>
<dbReference type="Pfam" id="PF02223">
    <property type="entry name" value="Thymidylate_kin"/>
    <property type="match status" value="1"/>
</dbReference>
<dbReference type="GO" id="GO:0006227">
    <property type="term" value="P:dUDP biosynthetic process"/>
    <property type="evidence" value="ECO:0007669"/>
    <property type="project" value="TreeGrafter"/>
</dbReference>
<dbReference type="SUPFAM" id="SSF52540">
    <property type="entry name" value="P-loop containing nucleoside triphosphate hydrolases"/>
    <property type="match status" value="1"/>
</dbReference>
<evidence type="ECO:0000313" key="14">
    <source>
        <dbReference type="Proteomes" id="UP000179242"/>
    </source>
</evidence>
<keyword evidence="8 11" id="KW-0067">ATP-binding</keyword>
<dbReference type="NCBIfam" id="TIGR00041">
    <property type="entry name" value="DTMP_kinase"/>
    <property type="match status" value="1"/>
</dbReference>
<comment type="function">
    <text evidence="10 11">Phosphorylation of dTMP to form dTDP in both de novo and salvage pathways of dTTP synthesis.</text>
</comment>
<organism evidence="13 14">
    <name type="scientific">candidate division WOR-1 bacterium RIFOXYC2_FULL_46_14</name>
    <dbReference type="NCBI Taxonomy" id="1802587"/>
    <lineage>
        <taxon>Bacteria</taxon>
        <taxon>Bacillati</taxon>
        <taxon>Saganbacteria</taxon>
    </lineage>
</organism>
<dbReference type="InterPro" id="IPR039430">
    <property type="entry name" value="Thymidylate_kin-like_dom"/>
</dbReference>
<dbReference type="InterPro" id="IPR027417">
    <property type="entry name" value="P-loop_NTPase"/>
</dbReference>
<dbReference type="EMBL" id="MEUJ01000008">
    <property type="protein sequence ID" value="OGC39564.1"/>
    <property type="molecule type" value="Genomic_DNA"/>
</dbReference>
<evidence type="ECO:0000256" key="10">
    <source>
        <dbReference type="ARBA" id="ARBA00057735"/>
    </source>
</evidence>
<dbReference type="HAMAP" id="MF_00165">
    <property type="entry name" value="Thymidylate_kinase"/>
    <property type="match status" value="1"/>
</dbReference>
<evidence type="ECO:0000256" key="2">
    <source>
        <dbReference type="ARBA" id="ARBA00012980"/>
    </source>
</evidence>
<comment type="catalytic activity">
    <reaction evidence="9 11">
        <text>dTMP + ATP = dTDP + ADP</text>
        <dbReference type="Rhea" id="RHEA:13517"/>
        <dbReference type="ChEBI" id="CHEBI:30616"/>
        <dbReference type="ChEBI" id="CHEBI:58369"/>
        <dbReference type="ChEBI" id="CHEBI:63528"/>
        <dbReference type="ChEBI" id="CHEBI:456216"/>
        <dbReference type="EC" id="2.7.4.9"/>
    </reaction>
</comment>
<evidence type="ECO:0000256" key="1">
    <source>
        <dbReference type="ARBA" id="ARBA00009776"/>
    </source>
</evidence>
<keyword evidence="5 11" id="KW-0545">Nucleotide biosynthesis</keyword>
<feature type="binding site" evidence="11">
    <location>
        <begin position="7"/>
        <end position="14"/>
    </location>
    <ligand>
        <name>ATP</name>
        <dbReference type="ChEBI" id="CHEBI:30616"/>
    </ligand>
</feature>
<reference evidence="13 14" key="1">
    <citation type="journal article" date="2016" name="Nat. Commun.">
        <title>Thousands of microbial genomes shed light on interconnected biogeochemical processes in an aquifer system.</title>
        <authorList>
            <person name="Anantharaman K."/>
            <person name="Brown C.T."/>
            <person name="Hug L.A."/>
            <person name="Sharon I."/>
            <person name="Castelle C.J."/>
            <person name="Probst A.J."/>
            <person name="Thomas B.C."/>
            <person name="Singh A."/>
            <person name="Wilkins M.J."/>
            <person name="Karaoz U."/>
            <person name="Brodie E.L."/>
            <person name="Williams K.H."/>
            <person name="Hubbard S.S."/>
            <person name="Banfield J.F."/>
        </authorList>
    </citation>
    <scope>NUCLEOTIDE SEQUENCE [LARGE SCALE GENOMIC DNA]</scope>
</reference>
<dbReference type="InterPro" id="IPR018095">
    <property type="entry name" value="Thymidylate_kin_CS"/>
</dbReference>
<evidence type="ECO:0000256" key="3">
    <source>
        <dbReference type="ARBA" id="ARBA00017144"/>
    </source>
</evidence>
<evidence type="ECO:0000256" key="8">
    <source>
        <dbReference type="ARBA" id="ARBA00022840"/>
    </source>
</evidence>
<evidence type="ECO:0000256" key="6">
    <source>
        <dbReference type="ARBA" id="ARBA00022741"/>
    </source>
</evidence>
<dbReference type="Gene3D" id="3.40.50.300">
    <property type="entry name" value="P-loop containing nucleotide triphosphate hydrolases"/>
    <property type="match status" value="1"/>
</dbReference>
<dbReference type="PANTHER" id="PTHR10344:SF4">
    <property type="entry name" value="UMP-CMP KINASE 2, MITOCHONDRIAL"/>
    <property type="match status" value="1"/>
</dbReference>
<keyword evidence="4 11" id="KW-0808">Transferase</keyword>
<proteinExistence type="inferred from homology"/>